<reference evidence="2" key="1">
    <citation type="submission" date="2022-08" db="UniProtKB">
        <authorList>
            <consortium name="EnsemblMetazoa"/>
        </authorList>
    </citation>
    <scope>IDENTIFICATION</scope>
    <source>
        <strain evidence="2">05x7-T-G4-1.051#20</strain>
    </source>
</reference>
<dbReference type="AlphaFoldDB" id="A0A8W8J6C3"/>
<feature type="signal peptide" evidence="1">
    <location>
        <begin position="1"/>
        <end position="15"/>
    </location>
</feature>
<evidence type="ECO:0000313" key="3">
    <source>
        <dbReference type="Proteomes" id="UP000005408"/>
    </source>
</evidence>
<evidence type="ECO:0000256" key="1">
    <source>
        <dbReference type="SAM" id="SignalP"/>
    </source>
</evidence>
<dbReference type="EnsemblMetazoa" id="G16920.16">
    <property type="protein sequence ID" value="G16920.16:cds"/>
    <property type="gene ID" value="G16920"/>
</dbReference>
<proteinExistence type="predicted"/>
<sequence length="79" mass="8959">MNALWLVSVLAVARGATVQTGNVQWFDLETAQKHPEQLHVLKAKAGINYQPYEQAWKEFKILHGIYLFHLLVSVVALSE</sequence>
<dbReference type="Proteomes" id="UP000005408">
    <property type="component" value="Unassembled WGS sequence"/>
</dbReference>
<feature type="chain" id="PRO_5036453246" evidence="1">
    <location>
        <begin position="16"/>
        <end position="79"/>
    </location>
</feature>
<keyword evidence="3" id="KW-1185">Reference proteome</keyword>
<organism evidence="2 3">
    <name type="scientific">Magallana gigas</name>
    <name type="common">Pacific oyster</name>
    <name type="synonym">Crassostrea gigas</name>
    <dbReference type="NCBI Taxonomy" id="29159"/>
    <lineage>
        <taxon>Eukaryota</taxon>
        <taxon>Metazoa</taxon>
        <taxon>Spiralia</taxon>
        <taxon>Lophotrochozoa</taxon>
        <taxon>Mollusca</taxon>
        <taxon>Bivalvia</taxon>
        <taxon>Autobranchia</taxon>
        <taxon>Pteriomorphia</taxon>
        <taxon>Ostreida</taxon>
        <taxon>Ostreoidea</taxon>
        <taxon>Ostreidae</taxon>
        <taxon>Magallana</taxon>
    </lineage>
</organism>
<keyword evidence="1" id="KW-0732">Signal</keyword>
<name>A0A8W8J6C3_MAGGI</name>
<accession>A0A8W8J6C3</accession>
<protein>
    <submittedName>
        <fullName evidence="2">Uncharacterized protein</fullName>
    </submittedName>
</protein>
<evidence type="ECO:0000313" key="2">
    <source>
        <dbReference type="EnsemblMetazoa" id="G16920.16:cds"/>
    </source>
</evidence>